<feature type="domain" description="Pyrin" evidence="4">
    <location>
        <begin position="19"/>
        <end position="106"/>
    </location>
</feature>
<gene>
    <name evidence="6" type="primary">IFI16</name>
</gene>
<reference evidence="6" key="3">
    <citation type="submission" date="2025-09" db="UniProtKB">
        <authorList>
            <consortium name="Ensembl"/>
        </authorList>
    </citation>
    <scope>IDENTIFICATION</scope>
</reference>
<dbReference type="PROSITE" id="PS50834">
    <property type="entry name" value="HIN_200"/>
    <property type="match status" value="1"/>
</dbReference>
<dbReference type="GO" id="GO:0003690">
    <property type="term" value="F:double-stranded DNA binding"/>
    <property type="evidence" value="ECO:0007669"/>
    <property type="project" value="TreeGrafter"/>
</dbReference>
<dbReference type="FunFam" id="1.10.533.10:FF:000011">
    <property type="entry name" value="Myeloid cell nuclear differentiation antigen"/>
    <property type="match status" value="1"/>
</dbReference>
<evidence type="ECO:0000259" key="4">
    <source>
        <dbReference type="PROSITE" id="PS50824"/>
    </source>
</evidence>
<evidence type="ECO:0000259" key="5">
    <source>
        <dbReference type="PROSITE" id="PS50834"/>
    </source>
</evidence>
<dbReference type="Ensembl" id="ENSMFAT00000078905.1">
    <property type="protein sequence ID" value="ENSMFAP00000055930.1"/>
    <property type="gene ID" value="ENSMFAG00000041789.2"/>
</dbReference>
<reference evidence="6 7" key="1">
    <citation type="submission" date="2013-03" db="EMBL/GenBank/DDBJ databases">
        <authorList>
            <person name="Warren W."/>
            <person name="Wilson R.K."/>
        </authorList>
    </citation>
    <scope>NUCLEOTIDE SEQUENCE</scope>
</reference>
<feature type="compositionally biased region" description="Low complexity" evidence="3">
    <location>
        <begin position="195"/>
        <end position="217"/>
    </location>
</feature>
<dbReference type="PANTHER" id="PTHR12200:SF27">
    <property type="entry name" value="MYELOID CELL NUCLEAR DIFFERENTIATION ANTIGEN"/>
    <property type="match status" value="1"/>
</dbReference>
<dbReference type="FunFam" id="2.40.50.140:FF:000101">
    <property type="entry name" value="Myeloid cell nuclear differentiation antigen"/>
    <property type="match status" value="1"/>
</dbReference>
<dbReference type="PANTHER" id="PTHR12200">
    <property type="entry name" value="INTERFERON-INDUCIBLE PROTEIN AIM2 FAMILY MEMBER"/>
    <property type="match status" value="1"/>
</dbReference>
<evidence type="ECO:0000256" key="1">
    <source>
        <dbReference type="ARBA" id="ARBA00004123"/>
    </source>
</evidence>
<accession>A0A7N9CWJ7</accession>
<dbReference type="CDD" id="cd08305">
    <property type="entry name" value="Pyrin"/>
    <property type="match status" value="1"/>
</dbReference>
<evidence type="ECO:0000313" key="7">
    <source>
        <dbReference type="Proteomes" id="UP000233100"/>
    </source>
</evidence>
<name>A0A7N9CWJ7_MACFA</name>
<dbReference type="PROSITE" id="PS50824">
    <property type="entry name" value="DAPIN"/>
    <property type="match status" value="1"/>
</dbReference>
<dbReference type="GO" id="GO:0005829">
    <property type="term" value="C:cytosol"/>
    <property type="evidence" value="ECO:0007669"/>
    <property type="project" value="TreeGrafter"/>
</dbReference>
<protein>
    <submittedName>
        <fullName evidence="6">Interferon gamma inducible protein 16</fullName>
    </submittedName>
</protein>
<dbReference type="GO" id="GO:0005654">
    <property type="term" value="C:nucleoplasm"/>
    <property type="evidence" value="ECO:0007669"/>
    <property type="project" value="TreeGrafter"/>
</dbReference>
<comment type="subcellular location">
    <subcellularLocation>
        <location evidence="1">Nucleus</location>
    </subcellularLocation>
</comment>
<dbReference type="GO" id="GO:0002218">
    <property type="term" value="P:activation of innate immune response"/>
    <property type="evidence" value="ECO:0007669"/>
    <property type="project" value="InterPro"/>
</dbReference>
<dbReference type="InterPro" id="IPR012340">
    <property type="entry name" value="NA-bd_OB-fold"/>
</dbReference>
<evidence type="ECO:0000256" key="3">
    <source>
        <dbReference type="SAM" id="MobiDB-lite"/>
    </source>
</evidence>
<keyword evidence="7" id="KW-1185">Reference proteome</keyword>
<dbReference type="InterPro" id="IPR004020">
    <property type="entry name" value="DAPIN"/>
</dbReference>
<dbReference type="FunFam" id="2.40.50.140:FF:000105">
    <property type="entry name" value="Myeloid cell nuclear differentiation antigen"/>
    <property type="match status" value="1"/>
</dbReference>
<dbReference type="SMART" id="SM01289">
    <property type="entry name" value="PYRIN"/>
    <property type="match status" value="1"/>
</dbReference>
<feature type="domain" description="HIN-200" evidence="5">
    <location>
        <begin position="214"/>
        <end position="412"/>
    </location>
</feature>
<dbReference type="Pfam" id="PF02760">
    <property type="entry name" value="HIN"/>
    <property type="match status" value="1"/>
</dbReference>
<proteinExistence type="predicted"/>
<dbReference type="AlphaFoldDB" id="A0A7N9CWJ7"/>
<dbReference type="Pfam" id="PF02758">
    <property type="entry name" value="PYRIN"/>
    <property type="match status" value="1"/>
</dbReference>
<dbReference type="InterPro" id="IPR040205">
    <property type="entry name" value="HIN-200"/>
</dbReference>
<reference evidence="6" key="2">
    <citation type="submission" date="2025-08" db="UniProtKB">
        <authorList>
            <consortium name="Ensembl"/>
        </authorList>
    </citation>
    <scope>IDENTIFICATION</scope>
</reference>
<dbReference type="Proteomes" id="UP000233100">
    <property type="component" value="Chromosome 1"/>
</dbReference>
<keyword evidence="2" id="KW-0539">Nucleus</keyword>
<evidence type="ECO:0000313" key="6">
    <source>
        <dbReference type="Ensembl" id="ENSMFAP00000055930.1"/>
    </source>
</evidence>
<dbReference type="GO" id="GO:0035458">
    <property type="term" value="P:cellular response to interferon-beta"/>
    <property type="evidence" value="ECO:0007669"/>
    <property type="project" value="InterPro"/>
</dbReference>
<feature type="region of interest" description="Disordered" evidence="3">
    <location>
        <begin position="140"/>
        <end position="224"/>
    </location>
</feature>
<dbReference type="GO" id="GO:0005730">
    <property type="term" value="C:nucleolus"/>
    <property type="evidence" value="ECO:0007669"/>
    <property type="project" value="TreeGrafter"/>
</dbReference>
<dbReference type="SUPFAM" id="SSF159141">
    <property type="entry name" value="HIN-2000 domain-like"/>
    <property type="match status" value="2"/>
</dbReference>
<evidence type="ECO:0000256" key="2">
    <source>
        <dbReference type="ARBA" id="ARBA00023242"/>
    </source>
</evidence>
<dbReference type="GeneTree" id="ENSGT00390000013296"/>
<dbReference type="Gene3D" id="1.10.533.10">
    <property type="entry name" value="Death Domain, Fas"/>
    <property type="match status" value="1"/>
</dbReference>
<dbReference type="Gene3D" id="2.40.50.140">
    <property type="entry name" value="Nucleic acid-binding proteins"/>
    <property type="match status" value="2"/>
</dbReference>
<sequence>MCNVVCHFYFIGQAITSEMANEYKKILLLKGLELMDEYHFIIIKSLLAYDLGLTTKMQEEYNRIKISDLMEKKFQGVACVDKLIELAKDMPPLKNLVNNLRKERSKVARKMKAQGVVLMKKINQEEVGLVAPAPTARNTLTSEVGERIPVAQKRKTLNKGKTEAKRIKVPQEQSEPPRPSGASTSAATDHPPLPHTSSSTPSNTSFAQNQQTQAQCQVDTRRNVPQKDPVTVMVLKATAPFKYESPEHGKSTMFHATVASKTQYFHVKVFDISLKEKFIRKKVITISDYSECKGVMEIKEASSVSDFDQNFEVPNRIIEIANKTPKISQLYKQASGTMVYGLFMVQKKSIHKKNTIYEIKDNTGSMDVVGNGKWHNIKCEKGDKLRLFCFQLRTVNRKLKLVCGSHSFIKVIKARKNKKDIFNPDSSMETSPGFFF</sequence>
<organism evidence="6 7">
    <name type="scientific">Macaca fascicularis</name>
    <name type="common">Crab-eating macaque</name>
    <name type="synonym">Cynomolgus monkey</name>
    <dbReference type="NCBI Taxonomy" id="9541"/>
    <lineage>
        <taxon>Eukaryota</taxon>
        <taxon>Metazoa</taxon>
        <taxon>Chordata</taxon>
        <taxon>Craniata</taxon>
        <taxon>Vertebrata</taxon>
        <taxon>Euteleostomi</taxon>
        <taxon>Mammalia</taxon>
        <taxon>Eutheria</taxon>
        <taxon>Euarchontoglires</taxon>
        <taxon>Primates</taxon>
        <taxon>Haplorrhini</taxon>
        <taxon>Catarrhini</taxon>
        <taxon>Cercopithecidae</taxon>
        <taxon>Cercopithecinae</taxon>
        <taxon>Macaca</taxon>
    </lineage>
</organism>
<dbReference type="InterPro" id="IPR011029">
    <property type="entry name" value="DEATH-like_dom_sf"/>
</dbReference>
<dbReference type="Bgee" id="ENSMFAG00000041789">
    <property type="expression patterns" value="Expressed in lymph node and 13 other cell types or tissues"/>
</dbReference>
<dbReference type="InterPro" id="IPR004021">
    <property type="entry name" value="HIN200/IF120x"/>
</dbReference>